<feature type="region of interest" description="Disordered" evidence="7">
    <location>
        <begin position="781"/>
        <end position="800"/>
    </location>
</feature>
<dbReference type="PROSITE" id="PS00107">
    <property type="entry name" value="PROTEIN_KINASE_ATP"/>
    <property type="match status" value="1"/>
</dbReference>
<gene>
    <name evidence="9" type="ORF">MNEG_3643</name>
</gene>
<dbReference type="GO" id="GO:0004674">
    <property type="term" value="F:protein serine/threonine kinase activity"/>
    <property type="evidence" value="ECO:0007669"/>
    <property type="project" value="UniProtKB-KW"/>
</dbReference>
<dbReference type="InterPro" id="IPR001245">
    <property type="entry name" value="Ser-Thr/Tyr_kinase_cat_dom"/>
</dbReference>
<feature type="binding site" evidence="6">
    <location>
        <position position="491"/>
    </location>
    <ligand>
        <name>ATP</name>
        <dbReference type="ChEBI" id="CHEBI:30616"/>
    </ligand>
</feature>
<keyword evidence="4 9" id="KW-0418">Kinase</keyword>
<dbReference type="InterPro" id="IPR051681">
    <property type="entry name" value="Ser/Thr_Kinases-Pseudokinases"/>
</dbReference>
<dbReference type="KEGG" id="mng:MNEG_3643"/>
<reference evidence="9 10" key="1">
    <citation type="journal article" date="2013" name="BMC Genomics">
        <title>Reconstruction of the lipid metabolism for the microalga Monoraphidium neglectum from its genome sequence reveals characteristics suitable for biofuel production.</title>
        <authorList>
            <person name="Bogen C."/>
            <person name="Al-Dilaimi A."/>
            <person name="Albersmeier A."/>
            <person name="Wichmann J."/>
            <person name="Grundmann M."/>
            <person name="Rupp O."/>
            <person name="Lauersen K.J."/>
            <person name="Blifernez-Klassen O."/>
            <person name="Kalinowski J."/>
            <person name="Goesmann A."/>
            <person name="Mussgnug J.H."/>
            <person name="Kruse O."/>
        </authorList>
    </citation>
    <scope>NUCLEOTIDE SEQUENCE [LARGE SCALE GENOMIC DNA]</scope>
    <source>
        <strain evidence="9 10">SAG 48.87</strain>
    </source>
</reference>
<dbReference type="SUPFAM" id="SSF55781">
    <property type="entry name" value="GAF domain-like"/>
    <property type="match status" value="2"/>
</dbReference>
<keyword evidence="10" id="KW-1185">Reference proteome</keyword>
<feature type="domain" description="Protein kinase" evidence="8">
    <location>
        <begin position="464"/>
        <end position="777"/>
    </location>
</feature>
<evidence type="ECO:0000256" key="5">
    <source>
        <dbReference type="ARBA" id="ARBA00022840"/>
    </source>
</evidence>
<evidence type="ECO:0000256" key="4">
    <source>
        <dbReference type="ARBA" id="ARBA00022777"/>
    </source>
</evidence>
<dbReference type="InterPro" id="IPR029016">
    <property type="entry name" value="GAF-like_dom_sf"/>
</dbReference>
<keyword evidence="2" id="KW-0808">Transferase</keyword>
<dbReference type="Proteomes" id="UP000054498">
    <property type="component" value="Unassembled WGS sequence"/>
</dbReference>
<keyword evidence="3 6" id="KW-0547">Nucleotide-binding</keyword>
<evidence type="ECO:0000256" key="7">
    <source>
        <dbReference type="SAM" id="MobiDB-lite"/>
    </source>
</evidence>
<feature type="compositionally biased region" description="Pro residues" evidence="7">
    <location>
        <begin position="784"/>
        <end position="800"/>
    </location>
</feature>
<evidence type="ECO:0000313" key="10">
    <source>
        <dbReference type="Proteomes" id="UP000054498"/>
    </source>
</evidence>
<dbReference type="SMART" id="SM00220">
    <property type="entry name" value="S_TKc"/>
    <property type="match status" value="1"/>
</dbReference>
<evidence type="ECO:0000256" key="2">
    <source>
        <dbReference type="ARBA" id="ARBA00022679"/>
    </source>
</evidence>
<evidence type="ECO:0000256" key="3">
    <source>
        <dbReference type="ARBA" id="ARBA00022741"/>
    </source>
</evidence>
<dbReference type="Gene3D" id="3.30.200.20">
    <property type="entry name" value="Phosphorylase Kinase, domain 1"/>
    <property type="match status" value="1"/>
</dbReference>
<evidence type="ECO:0000256" key="1">
    <source>
        <dbReference type="ARBA" id="ARBA00022527"/>
    </source>
</evidence>
<dbReference type="InterPro" id="IPR000719">
    <property type="entry name" value="Prot_kinase_dom"/>
</dbReference>
<evidence type="ECO:0000313" key="9">
    <source>
        <dbReference type="EMBL" id="KIZ04317.1"/>
    </source>
</evidence>
<dbReference type="PROSITE" id="PS50011">
    <property type="entry name" value="PROTEIN_KINASE_DOM"/>
    <property type="match status" value="1"/>
</dbReference>
<dbReference type="GO" id="GO:0005524">
    <property type="term" value="F:ATP binding"/>
    <property type="evidence" value="ECO:0007669"/>
    <property type="project" value="UniProtKB-UniRule"/>
</dbReference>
<dbReference type="Gene3D" id="3.30.450.40">
    <property type="match status" value="2"/>
</dbReference>
<dbReference type="STRING" id="145388.A0A0D2MUW9"/>
<dbReference type="SUPFAM" id="SSF56112">
    <property type="entry name" value="Protein kinase-like (PK-like)"/>
    <property type="match status" value="1"/>
</dbReference>
<accession>A0A0D2MUW9</accession>
<feature type="compositionally biased region" description="Basic and acidic residues" evidence="7">
    <location>
        <begin position="404"/>
        <end position="415"/>
    </location>
</feature>
<protein>
    <submittedName>
        <fullName evidence="9">Putative serine/threonine-protein kinase roco8</fullName>
    </submittedName>
</protein>
<feature type="compositionally biased region" description="Basic residues" evidence="7">
    <location>
        <begin position="417"/>
        <end position="426"/>
    </location>
</feature>
<dbReference type="InterPro" id="IPR008271">
    <property type="entry name" value="Ser/Thr_kinase_AS"/>
</dbReference>
<dbReference type="GeneID" id="25736521"/>
<dbReference type="RefSeq" id="XP_013903336.1">
    <property type="nucleotide sequence ID" value="XM_014047882.1"/>
</dbReference>
<keyword evidence="1" id="KW-0723">Serine/threonine-protein kinase</keyword>
<dbReference type="InterPro" id="IPR017441">
    <property type="entry name" value="Protein_kinase_ATP_BS"/>
</dbReference>
<proteinExistence type="predicted"/>
<dbReference type="OrthoDB" id="543250at2759"/>
<evidence type="ECO:0000256" key="6">
    <source>
        <dbReference type="PROSITE-ProRule" id="PRU10141"/>
    </source>
</evidence>
<dbReference type="AlphaFoldDB" id="A0A0D2MUW9"/>
<name>A0A0D2MUW9_9CHLO</name>
<feature type="compositionally biased region" description="Low complexity" evidence="7">
    <location>
        <begin position="388"/>
        <end position="403"/>
    </location>
</feature>
<dbReference type="Pfam" id="PF07714">
    <property type="entry name" value="PK_Tyr_Ser-Thr"/>
    <property type="match status" value="2"/>
</dbReference>
<dbReference type="EMBL" id="KK100686">
    <property type="protein sequence ID" value="KIZ04317.1"/>
    <property type="molecule type" value="Genomic_DNA"/>
</dbReference>
<evidence type="ECO:0000259" key="8">
    <source>
        <dbReference type="PROSITE" id="PS50011"/>
    </source>
</evidence>
<keyword evidence="5 6" id="KW-0067">ATP-binding</keyword>
<dbReference type="Gene3D" id="1.10.510.10">
    <property type="entry name" value="Transferase(Phosphotransferase) domain 1"/>
    <property type="match status" value="1"/>
</dbReference>
<organism evidence="9 10">
    <name type="scientific">Monoraphidium neglectum</name>
    <dbReference type="NCBI Taxonomy" id="145388"/>
    <lineage>
        <taxon>Eukaryota</taxon>
        <taxon>Viridiplantae</taxon>
        <taxon>Chlorophyta</taxon>
        <taxon>core chlorophytes</taxon>
        <taxon>Chlorophyceae</taxon>
        <taxon>CS clade</taxon>
        <taxon>Sphaeropleales</taxon>
        <taxon>Selenastraceae</taxon>
        <taxon>Monoraphidium</taxon>
    </lineage>
</organism>
<dbReference type="InterPro" id="IPR011009">
    <property type="entry name" value="Kinase-like_dom_sf"/>
</dbReference>
<dbReference type="PANTHER" id="PTHR44329:SF214">
    <property type="entry name" value="PROTEIN KINASE DOMAIN-CONTAINING PROTEIN"/>
    <property type="match status" value="1"/>
</dbReference>
<feature type="region of interest" description="Disordered" evidence="7">
    <location>
        <begin position="377"/>
        <end position="429"/>
    </location>
</feature>
<dbReference type="PROSITE" id="PS00108">
    <property type="entry name" value="PROTEIN_KINASE_ST"/>
    <property type="match status" value="1"/>
</dbReference>
<dbReference type="PANTHER" id="PTHR44329">
    <property type="entry name" value="SERINE/THREONINE-PROTEIN KINASE TNNI3K-RELATED"/>
    <property type="match status" value="1"/>
</dbReference>
<sequence>MIASKLIHSEMGALQQELSLVASHPLLALPEAAAIVMRHLDADAAAVYVFAEDEPGCAALMAAEGRGASALERTSVVRGDAWSAVRLAQDGEGRLAVPDAPAFQGELPRDLATLHRKAGLRSFLAAAIGPKGSPRGVLVVGRMEARGFDDSDSLLMLDAAATGLLQHVRPAQVAQAVRMMRAIDDAGDPVSAISALLQSTARSMWRATNISMGVRLALVDGGQVTCLVFESRRADAVCRHYMDASQGRSVVLAEDPCADVTVRELGLAHTLVASAVTRRKARFVKDVAAYMQSCPSPARDLFTHASQAVSSLVVVPLLRGGTALGGLYLTQDVPCDFSNIKETVLGLVHALALTIANKLSGQMPLIRMIVQEVELGGPQAAPHPAPASGPRTPLPSDAGAAAGADDHCDSSDSRGARAPRARRASRLSKVSSRQLCAEGMLRVLQQQLHSGRRRSSLLSFQSDLEIHEALGSGGFGRVFRGTWHTAAAAIKVLNARSCDFEAVPDVMEMAVLSSVQHPNIVQVYCCLTNMVAADAGPAGATGVMDSALSACGAAAAAGCGPRYRRVLPGEAVGETYNILVMEYCDGGTLSAAMKTGRWHRILEGGEVAVDVVAVVGVLLDVAHSLQYIHRMHLLHSDVKLDNVLLKSDPSRPSGVTPKLADFGLAKFLKDEGSTVNQSGAGTITHLAPEMFRVGTRITTAVDVYAFGVLMWEFYTRQQPYSGYSRDGVADTVRAGGRPTFPPGTPPSFSQLATACWAHDASARPPMSLVISRLQDIAAGAAAAAPPPADVTKPPPELPAA</sequence>